<organism evidence="2 3">
    <name type="scientific">Alloalcanivorax gelatiniphagus</name>
    <dbReference type="NCBI Taxonomy" id="1194167"/>
    <lineage>
        <taxon>Bacteria</taxon>
        <taxon>Pseudomonadati</taxon>
        <taxon>Pseudomonadota</taxon>
        <taxon>Gammaproteobacteria</taxon>
        <taxon>Oceanospirillales</taxon>
        <taxon>Alcanivoracaceae</taxon>
        <taxon>Alloalcanivorax</taxon>
    </lineage>
</organism>
<name>A0ABY2XH04_9GAMM</name>
<comment type="caution">
    <text evidence="2">The sequence shown here is derived from an EMBL/GenBank/DDBJ whole genome shotgun (WGS) entry which is preliminary data.</text>
</comment>
<dbReference type="Gene3D" id="3.30.460.10">
    <property type="entry name" value="Beta Polymerase, domain 2"/>
    <property type="match status" value="1"/>
</dbReference>
<accession>A0ABY2XH04</accession>
<dbReference type="InterPro" id="IPR043519">
    <property type="entry name" value="NT_sf"/>
</dbReference>
<dbReference type="PANTHER" id="PTHR43852:SF2">
    <property type="entry name" value="PROTEIN ADENYLYLTRANSFERASE MNTA"/>
    <property type="match status" value="1"/>
</dbReference>
<dbReference type="PANTHER" id="PTHR43852">
    <property type="entry name" value="NUCLEOTIDYLTRANSFERASE"/>
    <property type="match status" value="1"/>
</dbReference>
<dbReference type="EMBL" id="VCQT01000046">
    <property type="protein sequence ID" value="TMW10491.1"/>
    <property type="molecule type" value="Genomic_DNA"/>
</dbReference>
<dbReference type="Pfam" id="PF18765">
    <property type="entry name" value="Polbeta"/>
    <property type="match status" value="1"/>
</dbReference>
<evidence type="ECO:0000313" key="2">
    <source>
        <dbReference type="EMBL" id="TMW10491.1"/>
    </source>
</evidence>
<feature type="domain" description="Polymerase beta nucleotidyltransferase" evidence="1">
    <location>
        <begin position="21"/>
        <end position="101"/>
    </location>
</feature>
<evidence type="ECO:0000313" key="3">
    <source>
        <dbReference type="Proteomes" id="UP000739180"/>
    </source>
</evidence>
<keyword evidence="3" id="KW-1185">Reference proteome</keyword>
<reference evidence="2 3" key="1">
    <citation type="submission" date="2019-05" db="EMBL/GenBank/DDBJ databases">
        <title>Genome of Alcanivorax gelatiniphagus, an oil degrading marine bacteria.</title>
        <authorList>
            <person name="Kwon K.K."/>
        </authorList>
    </citation>
    <scope>NUCLEOTIDE SEQUENCE [LARGE SCALE GENOMIC DNA]</scope>
    <source>
        <strain evidence="2 3">MEBiC 08158</strain>
    </source>
</reference>
<dbReference type="CDD" id="cd05403">
    <property type="entry name" value="NT_KNTase_like"/>
    <property type="match status" value="1"/>
</dbReference>
<dbReference type="InterPro" id="IPR052930">
    <property type="entry name" value="TA_antitoxin_MntA"/>
</dbReference>
<dbReference type="Proteomes" id="UP000739180">
    <property type="component" value="Unassembled WGS sequence"/>
</dbReference>
<dbReference type="InterPro" id="IPR041633">
    <property type="entry name" value="Polbeta"/>
</dbReference>
<evidence type="ECO:0000259" key="1">
    <source>
        <dbReference type="Pfam" id="PF18765"/>
    </source>
</evidence>
<dbReference type="SUPFAM" id="SSF81301">
    <property type="entry name" value="Nucleotidyltransferase"/>
    <property type="match status" value="1"/>
</dbReference>
<sequence length="137" mass="15314">MANLMGHDLDALVDLLRDTVAELRAVFLFGSAADHTDGKDSDLDIALLSNQPLDPLLLWELSSTLADLAGCPVDLVDLRQASTVMKYQVVSKGQVLWQADHAGDLFVSVAQREYWDWEITRRPIMERIRETGSVYGR</sequence>
<proteinExistence type="predicted"/>
<gene>
    <name evidence="2" type="ORF">FGS76_18315</name>
</gene>
<protein>
    <submittedName>
        <fullName evidence="2">Nucleotidyltransferase domain-containing protein</fullName>
    </submittedName>
</protein>
<dbReference type="NCBIfam" id="NF047752">
    <property type="entry name" value="MntA_antitoxin"/>
    <property type="match status" value="1"/>
</dbReference>